<reference evidence="2 3" key="1">
    <citation type="journal article" date="2018" name="Int. J. Syst. Evol. Microbiol.">
        <title>Mesosutterella multiformis gen. nov., sp. nov., a member of the family Sutterellaceae and Sutterella megalosphaeroides sp. nov., isolated from human faeces.</title>
        <authorList>
            <person name="Sakamoto M."/>
            <person name="Ikeyama N."/>
            <person name="Kunihiro T."/>
            <person name="Iino T."/>
            <person name="Yuki M."/>
            <person name="Ohkuma M."/>
        </authorList>
    </citation>
    <scope>NUCLEOTIDE SEQUENCE [LARGE SCALE GENOMIC DNA]</scope>
    <source>
        <strain evidence="2 3">6FBBBH3</strain>
    </source>
</reference>
<keyword evidence="3" id="KW-1185">Reference proteome</keyword>
<evidence type="ECO:0000313" key="3">
    <source>
        <dbReference type="Proteomes" id="UP000271003"/>
    </source>
</evidence>
<evidence type="ECO:0008006" key="4">
    <source>
        <dbReference type="Google" id="ProtNLM"/>
    </source>
</evidence>
<keyword evidence="1" id="KW-0732">Signal</keyword>
<protein>
    <recommendedName>
        <fullName evidence="4">Lipoprotein</fullName>
    </recommendedName>
</protein>
<sequence>MLKKIAVVALCTVGAVSASALAYAAVTSGPEGVRDFFRTGCHSSYSGHMSRMGHAGHMDWMGFADCEDEAAHAMGHSGRRMYESRDAGRTPEWMMQEGIR</sequence>
<gene>
    <name evidence="2" type="ORF">SUTMEG_06330</name>
</gene>
<dbReference type="AlphaFoldDB" id="A0A2Z6I8U2"/>
<accession>A0A2Z6I8U2</accession>
<proteinExistence type="predicted"/>
<dbReference type="RefSeq" id="WP_120176420.1">
    <property type="nucleotide sequence ID" value="NZ_AP018786.1"/>
</dbReference>
<feature type="chain" id="PRO_5016458814" description="Lipoprotein" evidence="1">
    <location>
        <begin position="25"/>
        <end position="100"/>
    </location>
</feature>
<dbReference type="Proteomes" id="UP000271003">
    <property type="component" value="Chromosome"/>
</dbReference>
<organism evidence="2 3">
    <name type="scientific">Sutterella megalosphaeroides</name>
    <dbReference type="NCBI Taxonomy" id="2494234"/>
    <lineage>
        <taxon>Bacteria</taxon>
        <taxon>Pseudomonadati</taxon>
        <taxon>Pseudomonadota</taxon>
        <taxon>Betaproteobacteria</taxon>
        <taxon>Burkholderiales</taxon>
        <taxon>Sutterellaceae</taxon>
        <taxon>Sutterella</taxon>
    </lineage>
</organism>
<dbReference type="KEGG" id="sutt:SUTMEG_06330"/>
<dbReference type="EMBL" id="AP018786">
    <property type="protein sequence ID" value="BBF22742.1"/>
    <property type="molecule type" value="Genomic_DNA"/>
</dbReference>
<evidence type="ECO:0000313" key="2">
    <source>
        <dbReference type="EMBL" id="BBF22742.1"/>
    </source>
</evidence>
<feature type="signal peptide" evidence="1">
    <location>
        <begin position="1"/>
        <end position="24"/>
    </location>
</feature>
<name>A0A2Z6I8U2_9BURK</name>
<evidence type="ECO:0000256" key="1">
    <source>
        <dbReference type="SAM" id="SignalP"/>
    </source>
</evidence>